<dbReference type="AlphaFoldDB" id="A0A1I2LI08"/>
<proteinExistence type="predicted"/>
<protein>
    <submittedName>
        <fullName evidence="1">Uncharacterized protein</fullName>
    </submittedName>
</protein>
<evidence type="ECO:0000313" key="2">
    <source>
        <dbReference type="Proteomes" id="UP000198589"/>
    </source>
</evidence>
<dbReference type="EMBL" id="FOND01000027">
    <property type="protein sequence ID" value="SFF78683.1"/>
    <property type="molecule type" value="Genomic_DNA"/>
</dbReference>
<dbReference type="OrthoDB" id="5194058at2"/>
<gene>
    <name evidence="1" type="ORF">SAMN05216574_1274</name>
</gene>
<evidence type="ECO:0000313" key="1">
    <source>
        <dbReference type="EMBL" id="SFF78683.1"/>
    </source>
</evidence>
<reference evidence="2" key="1">
    <citation type="submission" date="2016-10" db="EMBL/GenBank/DDBJ databases">
        <authorList>
            <person name="Varghese N."/>
            <person name="Submissions S."/>
        </authorList>
    </citation>
    <scope>NUCLEOTIDE SEQUENCE [LARGE SCALE GENOMIC DNA]</scope>
    <source>
        <strain evidence="2">DSM 46838</strain>
    </source>
</reference>
<organism evidence="1 2">
    <name type="scientific">Blastococcus tunisiensis</name>
    <dbReference type="NCBI Taxonomy" id="1798228"/>
    <lineage>
        <taxon>Bacteria</taxon>
        <taxon>Bacillati</taxon>
        <taxon>Actinomycetota</taxon>
        <taxon>Actinomycetes</taxon>
        <taxon>Geodermatophilales</taxon>
        <taxon>Geodermatophilaceae</taxon>
        <taxon>Blastococcus</taxon>
    </lineage>
</organism>
<dbReference type="RefSeq" id="WP_092203373.1">
    <property type="nucleotide sequence ID" value="NZ_FOND01000027.1"/>
</dbReference>
<sequence>MIITSKASLHAGDLVVAAEVTDVLHRRGQLDNPPVSLVVSDAVALGIAGLFRSDSESGRVMQRFYRSGNADSDELIEAARVEQVFASPEGHAALYCLIGWVRSRLQENQLV</sequence>
<name>A0A1I2LI08_9ACTN</name>
<accession>A0A1I2LI08</accession>
<dbReference type="Proteomes" id="UP000198589">
    <property type="component" value="Unassembled WGS sequence"/>
</dbReference>
<keyword evidence="2" id="KW-1185">Reference proteome</keyword>